<evidence type="ECO:0000313" key="2">
    <source>
        <dbReference type="EMBL" id="GCD93448.1"/>
    </source>
</evidence>
<dbReference type="InterPro" id="IPR019405">
    <property type="entry name" value="Lactonase_7-beta_prop"/>
</dbReference>
<name>A0A401YFV9_9ACTN</name>
<dbReference type="SUPFAM" id="SSF51004">
    <property type="entry name" value="C-terminal (heme d1) domain of cytochrome cd1-nitrite reductase"/>
    <property type="match status" value="1"/>
</dbReference>
<dbReference type="Proteomes" id="UP000286931">
    <property type="component" value="Unassembled WGS sequence"/>
</dbReference>
<dbReference type="InterPro" id="IPR050282">
    <property type="entry name" value="Cycloisomerase_2"/>
</dbReference>
<evidence type="ECO:0008006" key="4">
    <source>
        <dbReference type="Google" id="ProtNLM"/>
    </source>
</evidence>
<evidence type="ECO:0000256" key="1">
    <source>
        <dbReference type="ARBA" id="ARBA00005564"/>
    </source>
</evidence>
<dbReference type="Pfam" id="PF10282">
    <property type="entry name" value="Lactonase"/>
    <property type="match status" value="1"/>
</dbReference>
<comment type="similarity">
    <text evidence="1">Belongs to the cycloisomerase 2 family.</text>
</comment>
<dbReference type="Gene3D" id="2.130.10.10">
    <property type="entry name" value="YVTN repeat-like/Quinoprotein amine dehydrogenase"/>
    <property type="match status" value="1"/>
</dbReference>
<dbReference type="PANTHER" id="PTHR30344:SF1">
    <property type="entry name" value="6-PHOSPHOGLUCONOLACTONASE"/>
    <property type="match status" value="1"/>
</dbReference>
<proteinExistence type="inferred from homology"/>
<dbReference type="InterPro" id="IPR015943">
    <property type="entry name" value="WD40/YVTN_repeat-like_dom_sf"/>
</dbReference>
<accession>A0A401YFV9</accession>
<dbReference type="PANTHER" id="PTHR30344">
    <property type="entry name" value="6-PHOSPHOGLUCONOLACTONASE-RELATED"/>
    <property type="match status" value="1"/>
</dbReference>
<protein>
    <recommendedName>
        <fullName evidence="4">6-phosphogluconolactonase</fullName>
    </recommendedName>
</protein>
<dbReference type="InterPro" id="IPR011048">
    <property type="entry name" value="Haem_d1_sf"/>
</dbReference>
<comment type="caution">
    <text evidence="2">The sequence shown here is derived from an EMBL/GenBank/DDBJ whole genome shotgun (WGS) entry which is preliminary data.</text>
</comment>
<organism evidence="2 3">
    <name type="scientific">Embleya hyalina</name>
    <dbReference type="NCBI Taxonomy" id="516124"/>
    <lineage>
        <taxon>Bacteria</taxon>
        <taxon>Bacillati</taxon>
        <taxon>Actinomycetota</taxon>
        <taxon>Actinomycetes</taxon>
        <taxon>Kitasatosporales</taxon>
        <taxon>Streptomycetaceae</taxon>
        <taxon>Embleya</taxon>
    </lineage>
</organism>
<reference evidence="2 3" key="1">
    <citation type="submission" date="2018-12" db="EMBL/GenBank/DDBJ databases">
        <title>Draft genome sequence of Embleya hyalina NBRC 13850T.</title>
        <authorList>
            <person name="Komaki H."/>
            <person name="Hosoyama A."/>
            <person name="Kimura A."/>
            <person name="Ichikawa N."/>
            <person name="Tamura T."/>
        </authorList>
    </citation>
    <scope>NUCLEOTIDE SEQUENCE [LARGE SCALE GENOMIC DNA]</scope>
    <source>
        <strain evidence="2 3">NBRC 13850</strain>
    </source>
</reference>
<keyword evidence="3" id="KW-1185">Reference proteome</keyword>
<gene>
    <name evidence="2" type="ORF">EHYA_01092</name>
</gene>
<sequence>MPPSRVPVLVGGARTVVCAADPDTGVLTPVGPPAPVRTAYAAAHPRLGLVYGVDEAPVGTITVIDPTDGARIRQQAPSHGAIPCHLAVSPDGGRLITANYGSGDLVVHRLAPDGALAGTTASVPLPGSGSGAVPERQSAAHPHQIVFADTDTFTVVDLGGDALLTYRLVEGRPRLLATRPVPPGTGPRHLSGRWLLGELDPAILALPDLTRHPLAAPGLPSAIVTAPDGAHVYAANRGPGTITTLAAGAPHPMSDLPVGGAAPQDLAFVGRVLYAAVPDAHAVTAFGWTPGTGALHPLGVALRVPDPRCVLPLRRGLPASRITPGPTGRPRSGW</sequence>
<evidence type="ECO:0000313" key="3">
    <source>
        <dbReference type="Proteomes" id="UP000286931"/>
    </source>
</evidence>
<dbReference type="AlphaFoldDB" id="A0A401YFV9"/>
<dbReference type="EMBL" id="BIFH01000014">
    <property type="protein sequence ID" value="GCD93448.1"/>
    <property type="molecule type" value="Genomic_DNA"/>
</dbReference>
<dbReference type="GO" id="GO:0017057">
    <property type="term" value="F:6-phosphogluconolactonase activity"/>
    <property type="evidence" value="ECO:0007669"/>
    <property type="project" value="TreeGrafter"/>
</dbReference>